<feature type="signal peptide" evidence="5">
    <location>
        <begin position="1"/>
        <end position="36"/>
    </location>
</feature>
<dbReference type="PANTHER" id="PTHR13817:SF73">
    <property type="entry name" value="FIBRONECTIN TYPE-III DOMAIN-CONTAINING PROTEIN"/>
    <property type="match status" value="1"/>
</dbReference>
<evidence type="ECO:0000256" key="2">
    <source>
        <dbReference type="ARBA" id="ARBA00023295"/>
    </source>
</evidence>
<dbReference type="PROSITE" id="PS50853">
    <property type="entry name" value="FN3"/>
    <property type="match status" value="3"/>
</dbReference>
<name>A0A4R2J5U2_9PSEU</name>
<sequence length="921" mass="97144">MKPPLMARRSRFRRMTAVVVMVTVGGLVAPSVTAHAATRAALIAPVITDVDGRDGEVRVTVTLGDSDDRVDRVDVSAYAVDDNGDPTGNSVATGNADRPAEMDPVEVTVNGLTNDTKYAFVATQTSGGKTSDKSAPPYLGGPDAAEAPLAPMLRSVYGRDQSLAVTWDPASDDGSPVTGYTITAEPGGQAVSAAGTDTTATITGLTNGTRYTVTVTATNKAGTGRPGTSDFKTLGADQNGTVAPAPAYAPGPPTDVAVAPPAPDDGHSTGNQTQLKVHWNAPDDDGGSPITGYTVQATADGQPTVTKQEGPGPNALLTGLVADVTYQVTVTAHNATSRSALNRAATSESSTAATGVKMNPDAVVLSSASVGKITTVTPTKVIFNHPTDQVKALKKDKIVVVGKNDNRITEGSGLLRKVTDVKTSGDKLTLTTVDSAIDEIMGDVDLTAAPDDAAMKEARITNVAPGYRASIISRTKDGWVIDLGKKITSDPRLKDKLPKGTKVTAKLNVGLTVTPDWKVTAGWQKDPRGWWHGSTFTWDFKAAATAKASVKGQIGISYKHQFDKQKVFEVEQKSCTWIYVVAFCPRLAVYAQVTLDGSITFSFVASYQRKVGGRLWRAADTSLHSEDLTTNPTSKFGYTLQAKAKITVDFPVELEILVYKVVGPKLTVTPSLILAADTAANPWLRLDLGVKVRLDFVVDFKVKRFSWGDTVYDGTVRLWDSQGPFRLPSLSPMVSQVGSGHRVAAEPIPLTVQWPANCTQHGNVTWSLMPGSGGTIHGNGVYDPPSGDTDSLNVIMASTEATADCPATTVYAAVHTGDSTPGQPVDVKYSSDGHKITWSPPTDLGGKPITKYAVLVEHDEYDETADDYVLGPSSDTKLSIPDDKQDALDQPGVRVSVIAFTSEGQGPPSDQAAPPQRPSES</sequence>
<keyword evidence="3" id="KW-0624">Polysaccharide degradation</keyword>
<reference evidence="7 8" key="1">
    <citation type="submission" date="2019-03" db="EMBL/GenBank/DDBJ databases">
        <title>Genomic Encyclopedia of Type Strains, Phase IV (KMG-IV): sequencing the most valuable type-strain genomes for metagenomic binning, comparative biology and taxonomic classification.</title>
        <authorList>
            <person name="Goeker M."/>
        </authorList>
    </citation>
    <scope>NUCLEOTIDE SEQUENCE [LARGE SCALE GENOMIC DNA]</scope>
    <source>
        <strain evidence="7 8">DSM 45934</strain>
    </source>
</reference>
<evidence type="ECO:0000313" key="8">
    <source>
        <dbReference type="Proteomes" id="UP000295680"/>
    </source>
</evidence>
<dbReference type="InterPro" id="IPR003961">
    <property type="entry name" value="FN3_dom"/>
</dbReference>
<evidence type="ECO:0000256" key="1">
    <source>
        <dbReference type="ARBA" id="ARBA00022737"/>
    </source>
</evidence>
<dbReference type="GO" id="GO:0016798">
    <property type="term" value="F:hydrolase activity, acting on glycosyl bonds"/>
    <property type="evidence" value="ECO:0007669"/>
    <property type="project" value="UniProtKB-KW"/>
</dbReference>
<dbReference type="InterPro" id="IPR050964">
    <property type="entry name" value="Striated_Muscle_Regulatory"/>
</dbReference>
<dbReference type="GO" id="GO:0000272">
    <property type="term" value="P:polysaccharide catabolic process"/>
    <property type="evidence" value="ECO:0007669"/>
    <property type="project" value="UniProtKB-KW"/>
</dbReference>
<dbReference type="EMBL" id="SLWS01000010">
    <property type="protein sequence ID" value="TCO53734.1"/>
    <property type="molecule type" value="Genomic_DNA"/>
</dbReference>
<dbReference type="PANTHER" id="PTHR13817">
    <property type="entry name" value="TITIN"/>
    <property type="match status" value="1"/>
</dbReference>
<dbReference type="PRINTS" id="PR00014">
    <property type="entry name" value="FNTYPEIII"/>
</dbReference>
<evidence type="ECO:0000256" key="5">
    <source>
        <dbReference type="SAM" id="SignalP"/>
    </source>
</evidence>
<dbReference type="Pfam" id="PF00041">
    <property type="entry name" value="fn3"/>
    <property type="match status" value="2"/>
</dbReference>
<keyword evidence="5" id="KW-0732">Signal</keyword>
<dbReference type="OrthoDB" id="3405767at2"/>
<dbReference type="InterPro" id="IPR006311">
    <property type="entry name" value="TAT_signal"/>
</dbReference>
<feature type="domain" description="Fibronectin type-III" evidence="6">
    <location>
        <begin position="147"/>
        <end position="237"/>
    </location>
</feature>
<dbReference type="SMART" id="SM00060">
    <property type="entry name" value="FN3"/>
    <property type="match status" value="3"/>
</dbReference>
<feature type="chain" id="PRO_5020846357" evidence="5">
    <location>
        <begin position="37"/>
        <end position="921"/>
    </location>
</feature>
<feature type="domain" description="Fibronectin type-III" evidence="6">
    <location>
        <begin position="260"/>
        <end position="357"/>
    </location>
</feature>
<keyword evidence="3" id="KW-0119">Carbohydrate metabolism</keyword>
<dbReference type="PROSITE" id="PS51318">
    <property type="entry name" value="TAT"/>
    <property type="match status" value="1"/>
</dbReference>
<dbReference type="AlphaFoldDB" id="A0A4R2J5U2"/>
<gene>
    <name evidence="7" type="ORF">EV192_110326</name>
</gene>
<dbReference type="CDD" id="cd00063">
    <property type="entry name" value="FN3"/>
    <property type="match status" value="3"/>
</dbReference>
<evidence type="ECO:0000259" key="6">
    <source>
        <dbReference type="PROSITE" id="PS50853"/>
    </source>
</evidence>
<dbReference type="Proteomes" id="UP000295680">
    <property type="component" value="Unassembled WGS sequence"/>
</dbReference>
<feature type="region of interest" description="Disordered" evidence="4">
    <location>
        <begin position="866"/>
        <end position="921"/>
    </location>
</feature>
<protein>
    <submittedName>
        <fullName evidence="7">Fibronectin type III domain protein</fullName>
    </submittedName>
</protein>
<evidence type="ECO:0000256" key="4">
    <source>
        <dbReference type="SAM" id="MobiDB-lite"/>
    </source>
</evidence>
<dbReference type="InterPro" id="IPR036116">
    <property type="entry name" value="FN3_sf"/>
</dbReference>
<feature type="region of interest" description="Disordered" evidence="4">
    <location>
        <begin position="81"/>
        <end position="101"/>
    </location>
</feature>
<keyword evidence="2" id="KW-0326">Glycosidase</keyword>
<proteinExistence type="predicted"/>
<keyword evidence="2" id="KW-0378">Hydrolase</keyword>
<dbReference type="InterPro" id="IPR013783">
    <property type="entry name" value="Ig-like_fold"/>
</dbReference>
<keyword evidence="1" id="KW-0677">Repeat</keyword>
<organism evidence="7 8">
    <name type="scientific">Actinocrispum wychmicini</name>
    <dbReference type="NCBI Taxonomy" id="1213861"/>
    <lineage>
        <taxon>Bacteria</taxon>
        <taxon>Bacillati</taxon>
        <taxon>Actinomycetota</taxon>
        <taxon>Actinomycetes</taxon>
        <taxon>Pseudonocardiales</taxon>
        <taxon>Pseudonocardiaceae</taxon>
        <taxon>Actinocrispum</taxon>
    </lineage>
</organism>
<evidence type="ECO:0000256" key="3">
    <source>
        <dbReference type="ARBA" id="ARBA00023326"/>
    </source>
</evidence>
<evidence type="ECO:0000313" key="7">
    <source>
        <dbReference type="EMBL" id="TCO53734.1"/>
    </source>
</evidence>
<feature type="domain" description="Fibronectin type-III" evidence="6">
    <location>
        <begin position="820"/>
        <end position="920"/>
    </location>
</feature>
<accession>A0A4R2J5U2</accession>
<comment type="caution">
    <text evidence="7">The sequence shown here is derived from an EMBL/GenBank/DDBJ whole genome shotgun (WGS) entry which is preliminary data.</text>
</comment>
<dbReference type="SUPFAM" id="SSF49265">
    <property type="entry name" value="Fibronectin type III"/>
    <property type="match status" value="2"/>
</dbReference>
<dbReference type="Gene3D" id="2.60.40.10">
    <property type="entry name" value="Immunoglobulins"/>
    <property type="match status" value="3"/>
</dbReference>
<keyword evidence="8" id="KW-1185">Reference proteome</keyword>